<gene>
    <name evidence="9" type="ORF">g.39575</name>
</gene>
<protein>
    <recommendedName>
        <fullName evidence="10">BHLH domain-containing protein</fullName>
    </recommendedName>
</protein>
<evidence type="ECO:0000256" key="2">
    <source>
        <dbReference type="ARBA" id="ARBA00023015"/>
    </source>
</evidence>
<sequence>MEQLSFWEESTIPNQHKYDNNNGSNTSRSGTPLFKEEQQSVYRYCDSVTGNLNFSTVATSEDDDYNYNKKKMSRDPMSHRIIEKRRRDRMNNCLADLSRLIPTDYMKKGRGRIEKTEIIEMAIKHMKHLQDHHANCHLGSYEPDHHQSIESEESYSPPESNTSKISSVVLPTHENITLLEVNGGSSQIIEENYKIGYNECLSEAMHFLVELEGHVSTSSLCVKFINHLQRHYDKFIKGGRLNGPRVHNGTTSSSSVGSKERSSGSGSGSSSDGGERQTLNIVDDNYYTSASQLRDILTSNNHSQNRLKMVPEPPSPPNSVNGGSSHTESQMSGSLYKFKNNIKQRFSAEHSVNLEQSHPLALKRRRSDDRETLSIPSPPPVKYHQPLSPSSPSPPTVFPGVPIFALHSKCGFYIPLTVDHHVLAPFLPDLGTLDSNLSSAVLHPVTISVNFHQSISRPLKQT</sequence>
<dbReference type="Pfam" id="PF07527">
    <property type="entry name" value="Hairy_orange"/>
    <property type="match status" value="1"/>
</dbReference>
<comment type="subcellular location">
    <subcellularLocation>
        <location evidence="1">Nucleus</location>
    </subcellularLocation>
</comment>
<dbReference type="FunFam" id="4.10.280.10:FF:000079">
    <property type="entry name" value="CLUMA_CG001539, isoform A"/>
    <property type="match status" value="1"/>
</dbReference>
<feature type="region of interest" description="Disordered" evidence="6">
    <location>
        <begin position="140"/>
        <end position="164"/>
    </location>
</feature>
<dbReference type="InterPro" id="IPR011598">
    <property type="entry name" value="bHLH_dom"/>
</dbReference>
<dbReference type="PROSITE" id="PS50888">
    <property type="entry name" value="BHLH"/>
    <property type="match status" value="1"/>
</dbReference>
<feature type="region of interest" description="Disordered" evidence="6">
    <location>
        <begin position="349"/>
        <end position="394"/>
    </location>
</feature>
<organism evidence="9">
    <name type="scientific">Cuerna arida</name>
    <dbReference type="NCBI Taxonomy" id="1464854"/>
    <lineage>
        <taxon>Eukaryota</taxon>
        <taxon>Metazoa</taxon>
        <taxon>Ecdysozoa</taxon>
        <taxon>Arthropoda</taxon>
        <taxon>Hexapoda</taxon>
        <taxon>Insecta</taxon>
        <taxon>Pterygota</taxon>
        <taxon>Neoptera</taxon>
        <taxon>Paraneoptera</taxon>
        <taxon>Hemiptera</taxon>
        <taxon>Auchenorrhyncha</taxon>
        <taxon>Membracoidea</taxon>
        <taxon>Cicadellidae</taxon>
        <taxon>Cicadellinae</taxon>
        <taxon>Proconiini</taxon>
        <taxon>Cuerna</taxon>
    </lineage>
</organism>
<dbReference type="SUPFAM" id="SSF47459">
    <property type="entry name" value="HLH, helix-loop-helix DNA-binding domain"/>
    <property type="match status" value="1"/>
</dbReference>
<keyword evidence="4" id="KW-0804">Transcription</keyword>
<accession>A0A1B6G719</accession>
<reference evidence="9" key="1">
    <citation type="submission" date="2015-11" db="EMBL/GenBank/DDBJ databases">
        <title>De novo transcriptome assembly of four potential Pierce s Disease insect vectors from Arizona vineyards.</title>
        <authorList>
            <person name="Tassone E.E."/>
        </authorList>
    </citation>
    <scope>NUCLEOTIDE SEQUENCE</scope>
</reference>
<dbReference type="Gene3D" id="4.10.280.10">
    <property type="entry name" value="Helix-loop-helix DNA-binding domain"/>
    <property type="match status" value="1"/>
</dbReference>
<dbReference type="Gene3D" id="6.10.250.980">
    <property type="match status" value="1"/>
</dbReference>
<evidence type="ECO:0000256" key="1">
    <source>
        <dbReference type="ARBA" id="ARBA00004123"/>
    </source>
</evidence>
<keyword evidence="3" id="KW-0238">DNA-binding</keyword>
<evidence type="ECO:0000256" key="5">
    <source>
        <dbReference type="ARBA" id="ARBA00023242"/>
    </source>
</evidence>
<evidence type="ECO:0000256" key="4">
    <source>
        <dbReference type="ARBA" id="ARBA00023163"/>
    </source>
</evidence>
<evidence type="ECO:0000259" key="7">
    <source>
        <dbReference type="PROSITE" id="PS50888"/>
    </source>
</evidence>
<evidence type="ECO:0000259" key="8">
    <source>
        <dbReference type="PROSITE" id="PS51054"/>
    </source>
</evidence>
<keyword evidence="2" id="KW-0805">Transcription regulation</keyword>
<feature type="region of interest" description="Disordered" evidence="6">
    <location>
        <begin position="305"/>
        <end position="331"/>
    </location>
</feature>
<feature type="region of interest" description="Disordered" evidence="6">
    <location>
        <begin position="237"/>
        <end position="278"/>
    </location>
</feature>
<dbReference type="PROSITE" id="PS51054">
    <property type="entry name" value="ORANGE"/>
    <property type="match status" value="1"/>
</dbReference>
<feature type="non-terminal residue" evidence="9">
    <location>
        <position position="462"/>
    </location>
</feature>
<dbReference type="PANTHER" id="PTHR10985">
    <property type="entry name" value="BASIC HELIX-LOOP-HELIX TRANSCRIPTION FACTOR, HES-RELATED"/>
    <property type="match status" value="1"/>
</dbReference>
<feature type="domain" description="Orange" evidence="8">
    <location>
        <begin position="193"/>
        <end position="228"/>
    </location>
</feature>
<dbReference type="GO" id="GO:0003677">
    <property type="term" value="F:DNA binding"/>
    <property type="evidence" value="ECO:0007669"/>
    <property type="project" value="UniProtKB-KW"/>
</dbReference>
<dbReference type="SMART" id="SM00511">
    <property type="entry name" value="ORANGE"/>
    <property type="match status" value="1"/>
</dbReference>
<evidence type="ECO:0008006" key="10">
    <source>
        <dbReference type="Google" id="ProtNLM"/>
    </source>
</evidence>
<evidence type="ECO:0000256" key="3">
    <source>
        <dbReference type="ARBA" id="ARBA00023125"/>
    </source>
</evidence>
<dbReference type="EMBL" id="GECZ01011523">
    <property type="protein sequence ID" value="JAS58246.1"/>
    <property type="molecule type" value="Transcribed_RNA"/>
</dbReference>
<name>A0A1B6G719_9HEMI</name>
<evidence type="ECO:0000313" key="9">
    <source>
        <dbReference type="EMBL" id="JAS58246.1"/>
    </source>
</evidence>
<evidence type="ECO:0000256" key="6">
    <source>
        <dbReference type="SAM" id="MobiDB-lite"/>
    </source>
</evidence>
<dbReference type="InterPro" id="IPR003650">
    <property type="entry name" value="Orange_dom"/>
</dbReference>
<feature type="domain" description="BHLH" evidence="7">
    <location>
        <begin position="74"/>
        <end position="129"/>
    </location>
</feature>
<dbReference type="AlphaFoldDB" id="A0A1B6G719"/>
<feature type="region of interest" description="Disordered" evidence="6">
    <location>
        <begin position="10"/>
        <end position="31"/>
    </location>
</feature>
<feature type="compositionally biased region" description="Low complexity" evidence="6">
    <location>
        <begin position="20"/>
        <end position="31"/>
    </location>
</feature>
<dbReference type="InterPro" id="IPR050370">
    <property type="entry name" value="HES_HEY"/>
</dbReference>
<proteinExistence type="predicted"/>
<dbReference type="GO" id="GO:0046983">
    <property type="term" value="F:protein dimerization activity"/>
    <property type="evidence" value="ECO:0007669"/>
    <property type="project" value="InterPro"/>
</dbReference>
<keyword evidence="5" id="KW-0539">Nucleus</keyword>
<dbReference type="GO" id="GO:0005634">
    <property type="term" value="C:nucleus"/>
    <property type="evidence" value="ECO:0007669"/>
    <property type="project" value="UniProtKB-SubCell"/>
</dbReference>
<dbReference type="InterPro" id="IPR036638">
    <property type="entry name" value="HLH_DNA-bd_sf"/>
</dbReference>
<dbReference type="SUPFAM" id="SSF158457">
    <property type="entry name" value="Orange domain-like"/>
    <property type="match status" value="1"/>
</dbReference>
<dbReference type="Pfam" id="PF00010">
    <property type="entry name" value="HLH"/>
    <property type="match status" value="1"/>
</dbReference>
<dbReference type="CDD" id="cd11440">
    <property type="entry name" value="bHLH-O_Cwo_like"/>
    <property type="match status" value="1"/>
</dbReference>
<dbReference type="GO" id="GO:0006355">
    <property type="term" value="P:regulation of DNA-templated transcription"/>
    <property type="evidence" value="ECO:0007669"/>
    <property type="project" value="InterPro"/>
</dbReference>
<dbReference type="SMART" id="SM00353">
    <property type="entry name" value="HLH"/>
    <property type="match status" value="1"/>
</dbReference>